<dbReference type="Pfam" id="PF02645">
    <property type="entry name" value="DegV"/>
    <property type="match status" value="1"/>
</dbReference>
<dbReference type="PROSITE" id="PS51482">
    <property type="entry name" value="DEGV"/>
    <property type="match status" value="1"/>
</dbReference>
<evidence type="ECO:0000313" key="4">
    <source>
        <dbReference type="Proteomes" id="UP000198558"/>
    </source>
</evidence>
<dbReference type="NCBIfam" id="TIGR00762">
    <property type="entry name" value="DegV"/>
    <property type="match status" value="1"/>
</dbReference>
<dbReference type="GeneID" id="78289162"/>
<dbReference type="InterPro" id="IPR050270">
    <property type="entry name" value="DegV_domain_contain"/>
</dbReference>
<dbReference type="GO" id="GO:0008289">
    <property type="term" value="F:lipid binding"/>
    <property type="evidence" value="ECO:0007669"/>
    <property type="project" value="UniProtKB-KW"/>
</dbReference>
<protein>
    <submittedName>
        <fullName evidence="2">DegV domain-containing protein</fullName>
    </submittedName>
    <submittedName>
        <fullName evidence="3">EDD domain protein, DegV family</fullName>
    </submittedName>
</protein>
<reference evidence="2 5" key="3">
    <citation type="journal article" date="2020" name="Microbiome">
        <title>Single-cell genomics of uncultured bacteria reveals dietary fiber responders in the mouse gut microbiota.</title>
        <authorList>
            <person name="Chijiiwa R."/>
            <person name="Hosokawa M."/>
            <person name="Kogawa M."/>
            <person name="Nishikawa Y."/>
            <person name="Ide K."/>
            <person name="Sakanashi C."/>
            <person name="Takahashi K."/>
            <person name="Takeyama H."/>
        </authorList>
    </citation>
    <scope>NUCLEOTIDE SEQUENCE [LARGE SCALE GENOMIC DNA]</scope>
    <source>
        <strain evidence="2">IMSAGC_017</strain>
    </source>
</reference>
<reference evidence="3" key="1">
    <citation type="submission" date="2016-10" db="EMBL/GenBank/DDBJ databases">
        <authorList>
            <person name="de Groot N.N."/>
        </authorList>
    </citation>
    <scope>NUCLEOTIDE SEQUENCE [LARGE SCALE GENOMIC DNA]</scope>
    <source>
        <strain evidence="3">DSM 1551</strain>
    </source>
</reference>
<dbReference type="InterPro" id="IPR003797">
    <property type="entry name" value="DegV"/>
</dbReference>
<organism evidence="3 4">
    <name type="scientific">Thomasclavelia cocleata</name>
    <dbReference type="NCBI Taxonomy" id="69824"/>
    <lineage>
        <taxon>Bacteria</taxon>
        <taxon>Bacillati</taxon>
        <taxon>Bacillota</taxon>
        <taxon>Erysipelotrichia</taxon>
        <taxon>Erysipelotrichales</taxon>
        <taxon>Coprobacillaceae</taxon>
        <taxon>Thomasclavelia</taxon>
    </lineage>
</organism>
<dbReference type="Gene3D" id="3.30.1180.10">
    <property type="match status" value="1"/>
</dbReference>
<evidence type="ECO:0000313" key="3">
    <source>
        <dbReference type="EMBL" id="SET74381.1"/>
    </source>
</evidence>
<dbReference type="Proteomes" id="UP000198558">
    <property type="component" value="Unassembled WGS sequence"/>
</dbReference>
<dbReference type="AlphaFoldDB" id="A0A1I0GTG4"/>
<dbReference type="EMBL" id="BLMI01000135">
    <property type="protein sequence ID" value="GFI41104.1"/>
    <property type="molecule type" value="Genomic_DNA"/>
</dbReference>
<sequence length="293" mass="31827">MSKIAVLADSGCQLPIGSLEEQGIYIVPLTITMSNKTYLDLEEITAIDVFERMKETGEIVKTSQPSTGSIQAAVHKIKEAGYDHIIALSIATGLSSTLSGMKLACDMVGIPVTLIDTKGTASNHRYLVRVAKKLIDDGKSIDEIESILTAMVEQSGTLIMAPNLDHLKKGGRITPAVAMLGNLLKIVPVMKLNYNLGGKIDSLDKVRTIKKANLKIIEHMVEVCGVNNQDYIIAIEHVLVDELAHSMKQALFDKIGKCQVIVRELPAVVGAHMGVGGVGYQYIRKYEGLSWNE</sequence>
<dbReference type="EMBL" id="FOIN01000035">
    <property type="protein sequence ID" value="SET74381.1"/>
    <property type="molecule type" value="Genomic_DNA"/>
</dbReference>
<dbReference type="OrthoDB" id="9775494at2"/>
<keyword evidence="1" id="KW-0446">Lipid-binding</keyword>
<proteinExistence type="predicted"/>
<dbReference type="PANTHER" id="PTHR33434">
    <property type="entry name" value="DEGV DOMAIN-CONTAINING PROTEIN DR_1986-RELATED"/>
    <property type="match status" value="1"/>
</dbReference>
<dbReference type="InterPro" id="IPR043168">
    <property type="entry name" value="DegV_C"/>
</dbReference>
<dbReference type="Proteomes" id="UP000490821">
    <property type="component" value="Unassembled WGS sequence"/>
</dbReference>
<keyword evidence="4" id="KW-1185">Reference proteome</keyword>
<evidence type="ECO:0000313" key="2">
    <source>
        <dbReference type="EMBL" id="GFI41104.1"/>
    </source>
</evidence>
<reference evidence="4" key="2">
    <citation type="submission" date="2016-10" db="EMBL/GenBank/DDBJ databases">
        <authorList>
            <person name="Varghese N."/>
            <person name="Submissions S."/>
        </authorList>
    </citation>
    <scope>NUCLEOTIDE SEQUENCE [LARGE SCALE GENOMIC DNA]</scope>
    <source>
        <strain evidence="4">DSM 1551</strain>
    </source>
</reference>
<evidence type="ECO:0000313" key="5">
    <source>
        <dbReference type="Proteomes" id="UP000490821"/>
    </source>
</evidence>
<dbReference type="SUPFAM" id="SSF82549">
    <property type="entry name" value="DAK1/DegV-like"/>
    <property type="match status" value="1"/>
</dbReference>
<dbReference type="Gene3D" id="3.40.50.10170">
    <property type="match status" value="1"/>
</dbReference>
<name>A0A1I0GTG4_9FIRM</name>
<dbReference type="RefSeq" id="WP_092355734.1">
    <property type="nucleotide sequence ID" value="NZ_BLMI01000135.1"/>
</dbReference>
<dbReference type="PANTHER" id="PTHR33434:SF2">
    <property type="entry name" value="FATTY ACID-BINDING PROTEIN TM_1468"/>
    <property type="match status" value="1"/>
</dbReference>
<evidence type="ECO:0000256" key="1">
    <source>
        <dbReference type="ARBA" id="ARBA00023121"/>
    </source>
</evidence>
<gene>
    <name evidence="2" type="ORF">IMSAGC017_01144</name>
    <name evidence="3" type="ORF">SAMN04489758_13520</name>
</gene>
<accession>A0A1I0GTG4</accession>